<dbReference type="AlphaFoldDB" id="A0A7H0LKP6"/>
<evidence type="ECO:0000256" key="1">
    <source>
        <dbReference type="SAM" id="SignalP"/>
    </source>
</evidence>
<evidence type="ECO:0000313" key="3">
    <source>
        <dbReference type="Proteomes" id="UP000516148"/>
    </source>
</evidence>
<feature type="signal peptide" evidence="1">
    <location>
        <begin position="1"/>
        <end position="28"/>
    </location>
</feature>
<dbReference type="Proteomes" id="UP000516148">
    <property type="component" value="Chromosome"/>
</dbReference>
<organism evidence="2 3">
    <name type="scientific">Sphingomonas alpina</name>
    <dbReference type="NCBI Taxonomy" id="653931"/>
    <lineage>
        <taxon>Bacteria</taxon>
        <taxon>Pseudomonadati</taxon>
        <taxon>Pseudomonadota</taxon>
        <taxon>Alphaproteobacteria</taxon>
        <taxon>Sphingomonadales</taxon>
        <taxon>Sphingomonadaceae</taxon>
        <taxon>Sphingomonas</taxon>
    </lineage>
</organism>
<reference evidence="2 3" key="1">
    <citation type="submission" date="2020-09" db="EMBL/GenBank/DDBJ databases">
        <title>Sphingomonas sp., a new species isolated from pork steak.</title>
        <authorList>
            <person name="Heidler von Heilborn D."/>
        </authorList>
    </citation>
    <scope>NUCLEOTIDE SEQUENCE [LARGE SCALE GENOMIC DNA]</scope>
    <source>
        <strain evidence="3">S8-3T</strain>
    </source>
</reference>
<keyword evidence="3" id="KW-1185">Reference proteome</keyword>
<accession>A0A7H0LKP6</accession>
<name>A0A7H0LKP6_9SPHN</name>
<dbReference type="KEGG" id="spap:H3Z74_03140"/>
<feature type="chain" id="PRO_5028817752" description="DUF4402 domain-containing protein" evidence="1">
    <location>
        <begin position="29"/>
        <end position="168"/>
    </location>
</feature>
<evidence type="ECO:0008006" key="4">
    <source>
        <dbReference type="Google" id="ProtNLM"/>
    </source>
</evidence>
<evidence type="ECO:0000313" key="2">
    <source>
        <dbReference type="EMBL" id="QNQ10249.1"/>
    </source>
</evidence>
<dbReference type="EMBL" id="CP061038">
    <property type="protein sequence ID" value="QNQ10249.1"/>
    <property type="molecule type" value="Genomic_DNA"/>
</dbReference>
<protein>
    <recommendedName>
        <fullName evidence="4">DUF4402 domain-containing protein</fullName>
    </recommendedName>
</protein>
<keyword evidence="1" id="KW-0732">Signal</keyword>
<proteinExistence type="predicted"/>
<gene>
    <name evidence="2" type="ORF">H3Z74_03140</name>
</gene>
<sequence>MPKHHSLLQFRVAAAGLAALLLAGPAHAGPAPQVSGFQAFLFNSKTGTLSPDVLAANTALGNVPAGDYASVSTLVVVRIDIGKDMPVPDAAQLRLVASEAGAATRGKAATRIVLDRTAKIGPVGPDGATHIGFWLTGTGCRTITLKATLLTGKSSSASSTVLPFACYE</sequence>
<dbReference type="RefSeq" id="WP_187762553.1">
    <property type="nucleotide sequence ID" value="NZ_CP061038.1"/>
</dbReference>